<evidence type="ECO:0000313" key="2">
    <source>
        <dbReference type="EMBL" id="SHJ87621.1"/>
    </source>
</evidence>
<dbReference type="EMBL" id="FQYU01000011">
    <property type="protein sequence ID" value="SHJ87621.1"/>
    <property type="molecule type" value="Genomic_DNA"/>
</dbReference>
<reference evidence="3" key="1">
    <citation type="submission" date="2016-11" db="EMBL/GenBank/DDBJ databases">
        <authorList>
            <person name="Varghese N."/>
            <person name="Submissions S."/>
        </authorList>
    </citation>
    <scope>NUCLEOTIDE SEQUENCE [LARGE SCALE GENOMIC DNA]</scope>
    <source>
        <strain evidence="3">DSM 19858</strain>
    </source>
</reference>
<dbReference type="Pfam" id="PF01177">
    <property type="entry name" value="Asp_Glu_race"/>
    <property type="match status" value="1"/>
</dbReference>
<dbReference type="RefSeq" id="WP_072995320.1">
    <property type="nucleotide sequence ID" value="NZ_FQYU01000011.1"/>
</dbReference>
<dbReference type="Gene3D" id="3.40.50.12500">
    <property type="match status" value="1"/>
</dbReference>
<dbReference type="STRING" id="192903.SAMN04488513_11127"/>
<gene>
    <name evidence="2" type="ORF">SAMN04488513_11127</name>
</gene>
<proteinExistence type="inferred from homology"/>
<dbReference type="OrthoDB" id="978447at2"/>
<name>A0A1M6MVX7_9FLAO</name>
<comment type="similarity">
    <text evidence="1">Belongs to the HyuE racemase family.</text>
</comment>
<keyword evidence="3" id="KW-1185">Reference proteome</keyword>
<dbReference type="GO" id="GO:0047661">
    <property type="term" value="F:amino-acid racemase activity"/>
    <property type="evidence" value="ECO:0007669"/>
    <property type="project" value="InterPro"/>
</dbReference>
<dbReference type="AlphaFoldDB" id="A0A1M6MVX7"/>
<sequence>MKKRTLGFVHTSATLVPVFQQLTDKYLTNVDTFNIADDSVIKDVIKQGRLTPNTAARVVNHIKAAEAAGADVILATCSSIGSAIETAATLSNVPVIRVDRAMADEAVRMGNKIGVIATLPTTLAPTSDLVKRRAEAMGKEVTLVSRLCEGAFEALMGGNPGKHDEMVASALKALIREVDVIVLAQASMARVVDGLKPEEKTVPILASPEIAMKKLAETYLK</sequence>
<dbReference type="InterPro" id="IPR015942">
    <property type="entry name" value="Asp/Glu/hydantoin_racemase"/>
</dbReference>
<organism evidence="2 3">
    <name type="scientific">Pseudozobellia thermophila</name>
    <dbReference type="NCBI Taxonomy" id="192903"/>
    <lineage>
        <taxon>Bacteria</taxon>
        <taxon>Pseudomonadati</taxon>
        <taxon>Bacteroidota</taxon>
        <taxon>Flavobacteriia</taxon>
        <taxon>Flavobacteriales</taxon>
        <taxon>Flavobacteriaceae</taxon>
        <taxon>Pseudozobellia</taxon>
    </lineage>
</organism>
<protein>
    <submittedName>
        <fullName evidence="2">Aspartate/glutamate racemase</fullName>
    </submittedName>
</protein>
<dbReference type="Proteomes" id="UP000184543">
    <property type="component" value="Unassembled WGS sequence"/>
</dbReference>
<evidence type="ECO:0000313" key="3">
    <source>
        <dbReference type="Proteomes" id="UP000184543"/>
    </source>
</evidence>
<evidence type="ECO:0000256" key="1">
    <source>
        <dbReference type="ARBA" id="ARBA00038414"/>
    </source>
</evidence>
<accession>A0A1M6MVX7</accession>
<dbReference type="InterPro" id="IPR053714">
    <property type="entry name" value="Iso_Racemase_Enz_sf"/>
</dbReference>